<protein>
    <recommendedName>
        <fullName evidence="1">AB hydrolase-1 domain-containing protein</fullName>
    </recommendedName>
</protein>
<reference evidence="2" key="1">
    <citation type="journal article" date="2014" name="Int. J. Syst. Evol. Microbiol.">
        <title>Complete genome sequence of Corynebacterium casei LMG S-19264T (=DSM 44701T), isolated from a smear-ripened cheese.</title>
        <authorList>
            <consortium name="US DOE Joint Genome Institute (JGI-PGF)"/>
            <person name="Walter F."/>
            <person name="Albersmeier A."/>
            <person name="Kalinowski J."/>
            <person name="Ruckert C."/>
        </authorList>
    </citation>
    <scope>NUCLEOTIDE SEQUENCE</scope>
    <source>
        <strain evidence="2">CGMCC 1.12187</strain>
    </source>
</reference>
<sequence length="318" mass="34453">MPAPHRNRPAETLRRGELWLRGELRDGSEGTWQEAPAFVQWEAPDDDDAPVAVLVHGGGGQSTDWLGYGDHDGWARRLVRKGWAVYLLDRPGHGRSPYLPERMGGRTPGATYELADRLFLGPAQDGAGSEAWPWERSPGEPHLDELVASSAGMLLDTARAHEQDVARTVQLLERTGPAVVVVHSAGAPAGWGALLRRPDLVRAVVAVEPLGPPYRDLGERGRLEHGLSAVDLGRWESDGPPPPVLVVSAGASGRARDDEQTVAHLRALGLEAEHLLLAEHGLPGNGHGLVFEATNGQVLDLVLDRLRRSSLDRTEHRP</sequence>
<dbReference type="Pfam" id="PF00561">
    <property type="entry name" value="Abhydrolase_1"/>
    <property type="match status" value="1"/>
</dbReference>
<dbReference type="EMBL" id="BMEQ01000002">
    <property type="protein sequence ID" value="GGG47420.1"/>
    <property type="molecule type" value="Genomic_DNA"/>
</dbReference>
<keyword evidence="3" id="KW-1185">Reference proteome</keyword>
<dbReference type="Gene3D" id="3.40.50.1820">
    <property type="entry name" value="alpha/beta hydrolase"/>
    <property type="match status" value="1"/>
</dbReference>
<evidence type="ECO:0000313" key="3">
    <source>
        <dbReference type="Proteomes" id="UP000638848"/>
    </source>
</evidence>
<dbReference type="InterPro" id="IPR050228">
    <property type="entry name" value="Carboxylesterase_BioH"/>
</dbReference>
<evidence type="ECO:0000313" key="2">
    <source>
        <dbReference type="EMBL" id="GGG47420.1"/>
    </source>
</evidence>
<dbReference type="AlphaFoldDB" id="A0A917LP57"/>
<dbReference type="InterPro" id="IPR000073">
    <property type="entry name" value="AB_hydrolase_1"/>
</dbReference>
<gene>
    <name evidence="2" type="ORF">GCM10011374_07280</name>
</gene>
<reference evidence="2" key="2">
    <citation type="submission" date="2020-09" db="EMBL/GenBank/DDBJ databases">
        <authorList>
            <person name="Sun Q."/>
            <person name="Zhou Y."/>
        </authorList>
    </citation>
    <scope>NUCLEOTIDE SEQUENCE</scope>
    <source>
        <strain evidence="2">CGMCC 1.12187</strain>
    </source>
</reference>
<evidence type="ECO:0000259" key="1">
    <source>
        <dbReference type="Pfam" id="PF00561"/>
    </source>
</evidence>
<feature type="domain" description="AB hydrolase-1" evidence="1">
    <location>
        <begin position="53"/>
        <end position="213"/>
    </location>
</feature>
<dbReference type="PANTHER" id="PTHR43194:SF5">
    <property type="entry name" value="PIMELOYL-[ACYL-CARRIER PROTEIN] METHYL ESTER ESTERASE"/>
    <property type="match status" value="1"/>
</dbReference>
<name>A0A917LP57_9MICC</name>
<dbReference type="GO" id="GO:0003824">
    <property type="term" value="F:catalytic activity"/>
    <property type="evidence" value="ECO:0007669"/>
    <property type="project" value="UniProtKB-ARBA"/>
</dbReference>
<dbReference type="InterPro" id="IPR029058">
    <property type="entry name" value="AB_hydrolase_fold"/>
</dbReference>
<proteinExistence type="predicted"/>
<dbReference type="Proteomes" id="UP000638848">
    <property type="component" value="Unassembled WGS sequence"/>
</dbReference>
<accession>A0A917LP57</accession>
<dbReference type="SUPFAM" id="SSF53474">
    <property type="entry name" value="alpha/beta-Hydrolases"/>
    <property type="match status" value="1"/>
</dbReference>
<dbReference type="PANTHER" id="PTHR43194">
    <property type="entry name" value="HYDROLASE ALPHA/BETA FOLD FAMILY"/>
    <property type="match status" value="1"/>
</dbReference>
<organism evidence="2 3">
    <name type="scientific">Kocuria dechangensis</name>
    <dbReference type="NCBI Taxonomy" id="1176249"/>
    <lineage>
        <taxon>Bacteria</taxon>
        <taxon>Bacillati</taxon>
        <taxon>Actinomycetota</taxon>
        <taxon>Actinomycetes</taxon>
        <taxon>Micrococcales</taxon>
        <taxon>Micrococcaceae</taxon>
        <taxon>Kocuria</taxon>
    </lineage>
</organism>
<comment type="caution">
    <text evidence="2">The sequence shown here is derived from an EMBL/GenBank/DDBJ whole genome shotgun (WGS) entry which is preliminary data.</text>
</comment>